<dbReference type="Gene3D" id="3.80.30.20">
    <property type="entry name" value="tm_1862 like domain"/>
    <property type="match status" value="1"/>
</dbReference>
<dbReference type="Pfam" id="PF04055">
    <property type="entry name" value="Radical_SAM"/>
    <property type="match status" value="1"/>
</dbReference>
<dbReference type="PANTHER" id="PTHR11918:SF45">
    <property type="entry name" value="THREONYLCARBAMOYLADENOSINE TRNA METHYLTHIOTRANSFERASE"/>
    <property type="match status" value="1"/>
</dbReference>
<proteinExistence type="predicted"/>
<keyword evidence="1" id="KW-0808">Transferase</keyword>
<reference evidence="3 4" key="1">
    <citation type="submission" date="2023-09" db="EMBL/GenBank/DDBJ databases">
        <authorList>
            <person name="Wang M."/>
        </authorList>
    </citation>
    <scope>NUCLEOTIDE SEQUENCE [LARGE SCALE GENOMIC DNA]</scope>
    <source>
        <strain evidence="3">GT-2023</strain>
        <tissue evidence="3">Liver</tissue>
    </source>
</reference>
<dbReference type="EMBL" id="JAYMGO010000016">
    <property type="protein sequence ID" value="KAL1258763.1"/>
    <property type="molecule type" value="Genomic_DNA"/>
</dbReference>
<comment type="caution">
    <text evidence="3">The sequence shown here is derived from an EMBL/GenBank/DDBJ whole genome shotgun (WGS) entry which is preliminary data.</text>
</comment>
<name>A0ABR3M0X4_9TELE</name>
<dbReference type="InterPro" id="IPR006638">
    <property type="entry name" value="Elp3/MiaA/NifB-like_rSAM"/>
</dbReference>
<evidence type="ECO:0000313" key="4">
    <source>
        <dbReference type="Proteomes" id="UP001558613"/>
    </source>
</evidence>
<keyword evidence="4" id="KW-1185">Reference proteome</keyword>
<dbReference type="InterPro" id="IPR058240">
    <property type="entry name" value="rSAM_sf"/>
</dbReference>
<feature type="non-terminal residue" evidence="3">
    <location>
        <position position="224"/>
    </location>
</feature>
<dbReference type="SMART" id="SM00729">
    <property type="entry name" value="Elp3"/>
    <property type="match status" value="1"/>
</dbReference>
<dbReference type="PROSITE" id="PS51918">
    <property type="entry name" value="RADICAL_SAM"/>
    <property type="match status" value="1"/>
</dbReference>
<sequence>SIQQSCSEGVCEIWLTSEDTGAYGRDIGTDLPSLLWELVKEIPEGAMLRLGMTNPPYILEHLEEMGKILNHPQVYAFLHVPVQSASDSVLMDMKREYCCADFRRVVDFLKEKVPGITIATDIICGFPGETDEDFEQTMELVRKYRFPSLFINQFYPRPGTPAAKMEQIPAHMKKQRTKELSALFHSYNPYDHKVRGSFSHIVLGEFFPTLLYNVAVVYFGLWVI</sequence>
<evidence type="ECO:0000256" key="1">
    <source>
        <dbReference type="ARBA" id="ARBA00022679"/>
    </source>
</evidence>
<dbReference type="Proteomes" id="UP001558613">
    <property type="component" value="Unassembled WGS sequence"/>
</dbReference>
<dbReference type="PANTHER" id="PTHR11918">
    <property type="entry name" value="RADICAL SAM PROTEINS"/>
    <property type="match status" value="1"/>
</dbReference>
<evidence type="ECO:0000313" key="3">
    <source>
        <dbReference type="EMBL" id="KAL1258763.1"/>
    </source>
</evidence>
<dbReference type="InterPro" id="IPR023404">
    <property type="entry name" value="rSAM_horseshoe"/>
</dbReference>
<accession>A0ABR3M0X4</accession>
<feature type="non-terminal residue" evidence="3">
    <location>
        <position position="1"/>
    </location>
</feature>
<organism evidence="3 4">
    <name type="scientific">Cirrhinus molitorella</name>
    <name type="common">mud carp</name>
    <dbReference type="NCBI Taxonomy" id="172907"/>
    <lineage>
        <taxon>Eukaryota</taxon>
        <taxon>Metazoa</taxon>
        <taxon>Chordata</taxon>
        <taxon>Craniata</taxon>
        <taxon>Vertebrata</taxon>
        <taxon>Euteleostomi</taxon>
        <taxon>Actinopterygii</taxon>
        <taxon>Neopterygii</taxon>
        <taxon>Teleostei</taxon>
        <taxon>Ostariophysi</taxon>
        <taxon>Cypriniformes</taxon>
        <taxon>Cyprinidae</taxon>
        <taxon>Labeoninae</taxon>
        <taxon>Labeonini</taxon>
        <taxon>Cirrhinus</taxon>
    </lineage>
</organism>
<gene>
    <name evidence="3" type="ORF">QQF64_009340</name>
</gene>
<feature type="domain" description="Radical SAM core" evidence="2">
    <location>
        <begin position="1"/>
        <end position="191"/>
    </location>
</feature>
<protein>
    <recommendedName>
        <fullName evidence="2">Radical SAM core domain-containing protein</fullName>
    </recommendedName>
</protein>
<dbReference type="SUPFAM" id="SSF102114">
    <property type="entry name" value="Radical SAM enzymes"/>
    <property type="match status" value="1"/>
</dbReference>
<evidence type="ECO:0000259" key="2">
    <source>
        <dbReference type="PROSITE" id="PS51918"/>
    </source>
</evidence>
<dbReference type="InterPro" id="IPR007197">
    <property type="entry name" value="rSAM"/>
</dbReference>